<sequence>MNSATAAVNGTVPRADGAIIPVYQGSMLLDPTKTYDVAFTAMPRDFSADATSTSMRAVNSTDTEGDLFSDPPTIAWENQQPPSVGLLWADAATPDTPLSPQPTPNQTFCAQNLAGRKLVVWPQPDDETTVPALWLYTHTGVPNNAAIPLLSPKVTVNIAQAVGNPVSVSGDHVDASFEASKVKVGESITLTVTTRGCDGELVKNAPFVIRREDAKNRQGVVNNTNPVHVGDTELTTVQTEYRGVTDAEGKATVVVTQDEGPGVKTHLIVASQSYPTLTDGVDVIFTTITSPDTAQANMYGHMLESASATLNGATYTFTRPKLAVEAGNADKSVNDTNETWAQFTWSGADNHCDVLPDAEQLVELRHAHSTLATYTGWPASGDAEYWSSTKDQMSNYHAAVHMNSASVVRAPNSDTLLVSCVDKAQPAAHPQITLSRRGLIKRRWGNRLIWS</sequence>
<evidence type="ECO:0000259" key="1">
    <source>
        <dbReference type="Pfam" id="PF05688"/>
    </source>
</evidence>
<dbReference type="Proteomes" id="UP000273655">
    <property type="component" value="Chromosome 1"/>
</dbReference>
<evidence type="ECO:0000259" key="2">
    <source>
        <dbReference type="Pfam" id="PF05689"/>
    </source>
</evidence>
<dbReference type="Pfam" id="PF05689">
    <property type="entry name" value="InvE_AD"/>
    <property type="match status" value="1"/>
</dbReference>
<evidence type="ECO:0000313" key="4">
    <source>
        <dbReference type="Proteomes" id="UP000273655"/>
    </source>
</evidence>
<gene>
    <name evidence="3" type="primary">STY2760_2</name>
    <name evidence="3" type="ORF">NCTC8271_01734</name>
</gene>
<dbReference type="InterPro" id="IPR008541">
    <property type="entry name" value="InvE_AD"/>
</dbReference>
<accession>A0A3S4FTC6</accession>
<name>A0A3S4FTC6_SALET</name>
<dbReference type="InterPro" id="IPR008542">
    <property type="entry name" value="BIg21"/>
</dbReference>
<dbReference type="AlphaFoldDB" id="A0A3S4FTC6"/>
<organism evidence="3 4">
    <name type="scientific">Salmonella enterica I</name>
    <dbReference type="NCBI Taxonomy" id="59201"/>
    <lineage>
        <taxon>Bacteria</taxon>
        <taxon>Pseudomonadati</taxon>
        <taxon>Pseudomonadota</taxon>
        <taxon>Gammaproteobacteria</taxon>
        <taxon>Enterobacterales</taxon>
        <taxon>Enterobacteriaceae</taxon>
        <taxon>Salmonella</taxon>
    </lineage>
</organism>
<protein>
    <submittedName>
        <fullName evidence="3">Putative exported protein</fullName>
    </submittedName>
</protein>
<feature type="domain" description="InvasinE Adhesion" evidence="2">
    <location>
        <begin position="291"/>
        <end position="421"/>
    </location>
</feature>
<proteinExistence type="predicted"/>
<dbReference type="Pfam" id="PF05688">
    <property type="entry name" value="BIg21"/>
    <property type="match status" value="1"/>
</dbReference>
<feature type="domain" description="Bacterial Immunoglobulin-like 21" evidence="1">
    <location>
        <begin position="185"/>
        <end position="288"/>
    </location>
</feature>
<reference evidence="3 4" key="1">
    <citation type="submission" date="2018-12" db="EMBL/GenBank/DDBJ databases">
        <authorList>
            <consortium name="Pathogen Informatics"/>
        </authorList>
    </citation>
    <scope>NUCLEOTIDE SEQUENCE [LARGE SCALE GENOMIC DNA]</scope>
    <source>
        <strain evidence="3 4">NCTC8271</strain>
    </source>
</reference>
<dbReference type="EMBL" id="LR134148">
    <property type="protein sequence ID" value="VEA34361.1"/>
    <property type="molecule type" value="Genomic_DNA"/>
</dbReference>
<evidence type="ECO:0000313" key="3">
    <source>
        <dbReference type="EMBL" id="VEA34361.1"/>
    </source>
</evidence>